<dbReference type="SUPFAM" id="SSF49299">
    <property type="entry name" value="PKD domain"/>
    <property type="match status" value="2"/>
</dbReference>
<protein>
    <submittedName>
        <fullName evidence="3">T9SS type B sorting domain-containing protein</fullName>
    </submittedName>
</protein>
<dbReference type="InterPro" id="IPR013783">
    <property type="entry name" value="Ig-like_fold"/>
</dbReference>
<dbReference type="InterPro" id="IPR007110">
    <property type="entry name" value="Ig-like_dom"/>
</dbReference>
<keyword evidence="1" id="KW-0732">Signal</keyword>
<reference evidence="3 4" key="1">
    <citation type="journal article" date="2018" name="Antonie Van Leeuwenhoek">
        <title>Larkinella terrae sp. nov., isolated from soil on Jeju Island, South Korea.</title>
        <authorList>
            <person name="Ten L.N."/>
            <person name="Jeon J."/>
            <person name="Park S.J."/>
            <person name="Park S."/>
            <person name="Lee S.Y."/>
            <person name="Kim M.K."/>
            <person name="Jung H.Y."/>
        </authorList>
    </citation>
    <scope>NUCLEOTIDE SEQUENCE [LARGE SCALE GENOMIC DNA]</scope>
    <source>
        <strain evidence="3 4">KCTC 52001</strain>
    </source>
</reference>
<dbReference type="Proteomes" id="UP000441754">
    <property type="component" value="Unassembled WGS sequence"/>
</dbReference>
<evidence type="ECO:0000256" key="1">
    <source>
        <dbReference type="SAM" id="SignalP"/>
    </source>
</evidence>
<dbReference type="OrthoDB" id="1521709at2"/>
<comment type="caution">
    <text evidence="3">The sequence shown here is derived from an EMBL/GenBank/DDBJ whole genome shotgun (WGS) entry which is preliminary data.</text>
</comment>
<dbReference type="PROSITE" id="PS50835">
    <property type="entry name" value="IG_LIKE"/>
    <property type="match status" value="2"/>
</dbReference>
<dbReference type="EMBL" id="WJXZ01000001">
    <property type="protein sequence ID" value="MRS60309.1"/>
    <property type="molecule type" value="Genomic_DNA"/>
</dbReference>
<dbReference type="InterPro" id="IPR035986">
    <property type="entry name" value="PKD_dom_sf"/>
</dbReference>
<proteinExistence type="predicted"/>
<dbReference type="Gene3D" id="2.60.40.10">
    <property type="entry name" value="Immunoglobulins"/>
    <property type="match status" value="5"/>
</dbReference>
<gene>
    <name evidence="3" type="ORF">GJJ30_03320</name>
</gene>
<dbReference type="RefSeq" id="WP_154173110.1">
    <property type="nucleotide sequence ID" value="NZ_WJXZ01000001.1"/>
</dbReference>
<feature type="domain" description="Ig-like" evidence="2">
    <location>
        <begin position="563"/>
        <end position="637"/>
    </location>
</feature>
<feature type="chain" id="PRO_5029486701" evidence="1">
    <location>
        <begin position="17"/>
        <end position="956"/>
    </location>
</feature>
<dbReference type="AlphaFoldDB" id="A0A7K0EEP0"/>
<dbReference type="Pfam" id="PF13585">
    <property type="entry name" value="CHU_C"/>
    <property type="match status" value="1"/>
</dbReference>
<evidence type="ECO:0000259" key="2">
    <source>
        <dbReference type="PROSITE" id="PS50835"/>
    </source>
</evidence>
<evidence type="ECO:0000313" key="3">
    <source>
        <dbReference type="EMBL" id="MRS60309.1"/>
    </source>
</evidence>
<evidence type="ECO:0000313" key="4">
    <source>
        <dbReference type="Proteomes" id="UP000441754"/>
    </source>
</evidence>
<sequence length="956" mass="100235">MKHFYFLIWGLFSAWAAYGQNCPTLAIPAVKISQVGHPNEAANASFCTGESVQLNALTGAVGVSYQWKRNGADVAGASGSSLVVNQAGEYSVTINQTGNCTGSAVSANTTISTNQCGSGGLLPILGGQLEDYNGSAELQSSVFLRAVYLTNTGSRNKFPLSIRAYVYRKRDNGLVTTVTMSRGSVLDGQYTPLPAACNGDSSKIQDVLYFGAINFQSAVYNDPGGYYVTTEPVCCREVSDNINGTGPVVFYMELGDRTKYNVTASHSTFGGIFGLPSRIETCVNQPVRLASYSYPSANLTRIQYSLVSPSTGDANTPVKDVGWATGYGASSFMESSSPLQIDQNGVITGTPTKVGTYRYVVKAELFQGAFKGFELRRELVIQVKECPAVTTPTVVVTAVGKPGQPAGNTLCENDAVQLNAKSPLKNVNYQWYLDGKVISGATDSVLISRQAGRYTVLVSKELACPRSAVSSPVSITVSPNPTVNLTVSNTTGALCQGGSLTLTAASTAAGATYRWQRDSTTLVGTTGPRYETGVAGNYLVSVTDANGCSGRSASLAVATNSPPDATILPAANTVCPGSVLRLQATTSNGATYQWLKDGTPVSGATSAVYDVSAAGMYSVVVRGANSCTATSGSKIVSTATLPTVSLSGPAQLCRNASATLTATGSSGTLQYLWLLDGSGLPGATTATYEAKKGGNYQVRVTDPNQCSAVSTNWPLAEIDKIDVRLDSIPPFCGIAGAPLQLVGTPVGGSFSGNGVSGTRFSPALAGVGTHEIIYTITGASACQSGTAKRTVLVRPLPEVNLPNLLKIQRGTSVNLPGPTGAAYQYNWSPPTGLDHSTIASPLASPDTSTTYRLVVQDQFGCTAEGRVLVSVSTQLYVPEIFTPNGDGHNDVWELRNAAHFKNVEVAVYNRWGVVVFHSIGYNEPFSGQNLPDGVYTYVIRYDSPAKRLAGTVIVTR</sequence>
<dbReference type="NCBIfam" id="TIGR04131">
    <property type="entry name" value="Bac_Flav_CTERM"/>
    <property type="match status" value="1"/>
</dbReference>
<keyword evidence="4" id="KW-1185">Reference proteome</keyword>
<name>A0A7K0EEP0_9BACT</name>
<feature type="domain" description="Ig-like" evidence="2">
    <location>
        <begin position="392"/>
        <end position="476"/>
    </location>
</feature>
<organism evidence="3 4">
    <name type="scientific">Larkinella terrae</name>
    <dbReference type="NCBI Taxonomy" id="2025311"/>
    <lineage>
        <taxon>Bacteria</taxon>
        <taxon>Pseudomonadati</taxon>
        <taxon>Bacteroidota</taxon>
        <taxon>Cytophagia</taxon>
        <taxon>Cytophagales</taxon>
        <taxon>Spirosomataceae</taxon>
        <taxon>Larkinella</taxon>
    </lineage>
</organism>
<dbReference type="InterPro" id="IPR026341">
    <property type="entry name" value="T9SS_type_B"/>
</dbReference>
<feature type="signal peptide" evidence="1">
    <location>
        <begin position="1"/>
        <end position="16"/>
    </location>
</feature>
<accession>A0A7K0EEP0</accession>